<name>A0ABV9CBY5_9ACTN</name>
<evidence type="ECO:0000256" key="2">
    <source>
        <dbReference type="ARBA" id="ARBA00022723"/>
    </source>
</evidence>
<dbReference type="InterPro" id="IPR014756">
    <property type="entry name" value="Ig_E-set"/>
</dbReference>
<dbReference type="InterPro" id="IPR032694">
    <property type="entry name" value="CopC/D"/>
</dbReference>
<proteinExistence type="predicted"/>
<sequence>MKSTVIRALLVLCVSAASLWLAAPSALAHDSLKSSSPAKNALVSKLDQIELEFSASVSFPAVILHDAAGRRFESGRPRTDGPKVFQKVAGPLPSGDYVVAWRIVSSDGHPVEGEIPFTVRASGEAAGTRASAAPARPAASAAASAPPPVSTSEDETSAAGVPPWIWAALGLLVVVAAAAVLTGRRTSRAEDDPSTTEKDQV</sequence>
<keyword evidence="2" id="KW-0479">Metal-binding</keyword>
<keyword evidence="6" id="KW-0812">Transmembrane</keyword>
<evidence type="ECO:0000256" key="3">
    <source>
        <dbReference type="ARBA" id="ARBA00022729"/>
    </source>
</evidence>
<evidence type="ECO:0000313" key="9">
    <source>
        <dbReference type="EMBL" id="MFC4530549.1"/>
    </source>
</evidence>
<dbReference type="RefSeq" id="WP_380838434.1">
    <property type="nucleotide sequence ID" value="NZ_JBHSFP010000003.1"/>
</dbReference>
<feature type="domain" description="CopC" evidence="8">
    <location>
        <begin position="29"/>
        <end position="119"/>
    </location>
</feature>
<evidence type="ECO:0000256" key="1">
    <source>
        <dbReference type="ARBA" id="ARBA00004196"/>
    </source>
</evidence>
<gene>
    <name evidence="9" type="ORF">ACFO60_07220</name>
</gene>
<dbReference type="SUPFAM" id="SSF81296">
    <property type="entry name" value="E set domains"/>
    <property type="match status" value="1"/>
</dbReference>
<feature type="chain" id="PRO_5045849346" evidence="7">
    <location>
        <begin position="29"/>
        <end position="201"/>
    </location>
</feature>
<dbReference type="InterPro" id="IPR007348">
    <property type="entry name" value="CopC_dom"/>
</dbReference>
<dbReference type="Proteomes" id="UP001596004">
    <property type="component" value="Unassembled WGS sequence"/>
</dbReference>
<feature type="compositionally biased region" description="Low complexity" evidence="5">
    <location>
        <begin position="128"/>
        <end position="144"/>
    </location>
</feature>
<dbReference type="Gene3D" id="2.60.40.1220">
    <property type="match status" value="1"/>
</dbReference>
<reference evidence="10" key="1">
    <citation type="journal article" date="2019" name="Int. J. Syst. Evol. Microbiol.">
        <title>The Global Catalogue of Microorganisms (GCM) 10K type strain sequencing project: providing services to taxonomists for standard genome sequencing and annotation.</title>
        <authorList>
            <consortium name="The Broad Institute Genomics Platform"/>
            <consortium name="The Broad Institute Genome Sequencing Center for Infectious Disease"/>
            <person name="Wu L."/>
            <person name="Ma J."/>
        </authorList>
    </citation>
    <scope>NUCLEOTIDE SEQUENCE [LARGE SCALE GENOMIC DNA]</scope>
    <source>
        <strain evidence="10">CGMCC 4.7132</strain>
    </source>
</reference>
<evidence type="ECO:0000313" key="10">
    <source>
        <dbReference type="Proteomes" id="UP001596004"/>
    </source>
</evidence>
<evidence type="ECO:0000256" key="5">
    <source>
        <dbReference type="SAM" id="MobiDB-lite"/>
    </source>
</evidence>
<comment type="subcellular location">
    <subcellularLocation>
        <location evidence="1">Cell envelope</location>
    </subcellularLocation>
</comment>
<keyword evidence="3 7" id="KW-0732">Signal</keyword>
<feature type="region of interest" description="Disordered" evidence="5">
    <location>
        <begin position="128"/>
        <end position="157"/>
    </location>
</feature>
<feature type="transmembrane region" description="Helical" evidence="6">
    <location>
        <begin position="164"/>
        <end position="181"/>
    </location>
</feature>
<evidence type="ECO:0000259" key="8">
    <source>
        <dbReference type="Pfam" id="PF04234"/>
    </source>
</evidence>
<feature type="signal peptide" evidence="7">
    <location>
        <begin position="1"/>
        <end position="28"/>
    </location>
</feature>
<comment type="caution">
    <text evidence="9">The sequence shown here is derived from an EMBL/GenBank/DDBJ whole genome shotgun (WGS) entry which is preliminary data.</text>
</comment>
<protein>
    <submittedName>
        <fullName evidence="9">Copper resistance protein CopC</fullName>
    </submittedName>
</protein>
<evidence type="ECO:0000256" key="7">
    <source>
        <dbReference type="SAM" id="SignalP"/>
    </source>
</evidence>
<dbReference type="Pfam" id="PF04234">
    <property type="entry name" value="CopC"/>
    <property type="match status" value="1"/>
</dbReference>
<keyword evidence="4" id="KW-0186">Copper</keyword>
<organism evidence="9 10">
    <name type="scientific">Sphaerisporangium dianthi</name>
    <dbReference type="NCBI Taxonomy" id="1436120"/>
    <lineage>
        <taxon>Bacteria</taxon>
        <taxon>Bacillati</taxon>
        <taxon>Actinomycetota</taxon>
        <taxon>Actinomycetes</taxon>
        <taxon>Streptosporangiales</taxon>
        <taxon>Streptosporangiaceae</taxon>
        <taxon>Sphaerisporangium</taxon>
    </lineage>
</organism>
<dbReference type="PANTHER" id="PTHR34820">
    <property type="entry name" value="INNER MEMBRANE PROTEIN YEBZ"/>
    <property type="match status" value="1"/>
</dbReference>
<accession>A0ABV9CBY5</accession>
<dbReference type="InterPro" id="IPR014755">
    <property type="entry name" value="Cu-Rt/internalin_Ig-like"/>
</dbReference>
<dbReference type="EMBL" id="JBHSFP010000003">
    <property type="protein sequence ID" value="MFC4530549.1"/>
    <property type="molecule type" value="Genomic_DNA"/>
</dbReference>
<evidence type="ECO:0000256" key="6">
    <source>
        <dbReference type="SAM" id="Phobius"/>
    </source>
</evidence>
<dbReference type="PANTHER" id="PTHR34820:SF4">
    <property type="entry name" value="INNER MEMBRANE PROTEIN YEBZ"/>
    <property type="match status" value="1"/>
</dbReference>
<evidence type="ECO:0000256" key="4">
    <source>
        <dbReference type="ARBA" id="ARBA00023008"/>
    </source>
</evidence>
<keyword evidence="6" id="KW-1133">Transmembrane helix</keyword>
<keyword evidence="10" id="KW-1185">Reference proteome</keyword>
<keyword evidence="6" id="KW-0472">Membrane</keyword>